<evidence type="ECO:0000313" key="4">
    <source>
        <dbReference type="Proteomes" id="UP001500449"/>
    </source>
</evidence>
<evidence type="ECO:0000259" key="2">
    <source>
        <dbReference type="Pfam" id="PF04909"/>
    </source>
</evidence>
<accession>A0ABN2NLA6</accession>
<dbReference type="InterPro" id="IPR006680">
    <property type="entry name" value="Amidohydro-rel"/>
</dbReference>
<dbReference type="Gene3D" id="3.20.20.140">
    <property type="entry name" value="Metal-dependent hydrolases"/>
    <property type="match status" value="1"/>
</dbReference>
<reference evidence="3 4" key="1">
    <citation type="journal article" date="2019" name="Int. J. Syst. Evol. Microbiol.">
        <title>The Global Catalogue of Microorganisms (GCM) 10K type strain sequencing project: providing services to taxonomists for standard genome sequencing and annotation.</title>
        <authorList>
            <consortium name="The Broad Institute Genomics Platform"/>
            <consortium name="The Broad Institute Genome Sequencing Center for Infectious Disease"/>
            <person name="Wu L."/>
            <person name="Ma J."/>
        </authorList>
    </citation>
    <scope>NUCLEOTIDE SEQUENCE [LARGE SCALE GENOMIC DNA]</scope>
    <source>
        <strain evidence="3 4">JCM 16009</strain>
    </source>
</reference>
<evidence type="ECO:0000256" key="1">
    <source>
        <dbReference type="ARBA" id="ARBA00023239"/>
    </source>
</evidence>
<proteinExistence type="predicted"/>
<dbReference type="PANTHER" id="PTHR21240:SF28">
    <property type="entry name" value="ISO-OROTATE DECARBOXYLASE (EUROFUNG)"/>
    <property type="match status" value="1"/>
</dbReference>
<dbReference type="Pfam" id="PF04909">
    <property type="entry name" value="Amidohydro_2"/>
    <property type="match status" value="1"/>
</dbReference>
<dbReference type="RefSeq" id="WP_344424941.1">
    <property type="nucleotide sequence ID" value="NZ_BAAAQK010000025.1"/>
</dbReference>
<dbReference type="Proteomes" id="UP001500449">
    <property type="component" value="Unassembled WGS sequence"/>
</dbReference>
<name>A0ABN2NLA6_9PSEU</name>
<gene>
    <name evidence="3" type="ORF">GCM10009836_61110</name>
</gene>
<dbReference type="InterPro" id="IPR032466">
    <property type="entry name" value="Metal_Hydrolase"/>
</dbReference>
<dbReference type="InterPro" id="IPR032465">
    <property type="entry name" value="ACMSD"/>
</dbReference>
<keyword evidence="1" id="KW-0456">Lyase</keyword>
<dbReference type="PANTHER" id="PTHR21240">
    <property type="entry name" value="2-AMINO-3-CARBOXYLMUCONATE-6-SEMIALDEHYDE DECARBOXYLASE"/>
    <property type="match status" value="1"/>
</dbReference>
<dbReference type="SUPFAM" id="SSF51556">
    <property type="entry name" value="Metallo-dependent hydrolases"/>
    <property type="match status" value="1"/>
</dbReference>
<organism evidence="3 4">
    <name type="scientific">Pseudonocardia ailaonensis</name>
    <dbReference type="NCBI Taxonomy" id="367279"/>
    <lineage>
        <taxon>Bacteria</taxon>
        <taxon>Bacillati</taxon>
        <taxon>Actinomycetota</taxon>
        <taxon>Actinomycetes</taxon>
        <taxon>Pseudonocardiales</taxon>
        <taxon>Pseudonocardiaceae</taxon>
        <taxon>Pseudonocardia</taxon>
    </lineage>
</organism>
<feature type="domain" description="Amidohydrolase-related" evidence="2">
    <location>
        <begin position="86"/>
        <end position="374"/>
    </location>
</feature>
<sequence length="427" mass="47744">MNLDDMILVSVDDHVIEPPDMWDGRVPKKYLEHAPKLVRQADGTDAWEYFGLKSSNAGLNAVAGRPPEDYGYDAQALSDMRPGCYDVHERVRDMSANGVLAGLNFPSWAGFAARQFLRTPDKDLALALLRAYNDWHIEGWCGEYPDRFIPLGVVPVWDPALMAEEVRRLSARGCHAVTFAENTVPLGLPSLHSDHWDPFWAACEDEQTVVCMHIGASGVPATTSEDAPAGVPHSITAVGLIGAAADLVFSNIFKKFPTFKFALSEGGIGWVPYFLEKIDKHYEYHKAWTGEDFGDKLPSQVFQERIITCFIEDSVGIEMRDKIGIDTITWECDYPHSDSTWPTSPEKLFKDISHIPDEDINKITHENAMRAFQFNPYPVRPREKCTVGALRAEAADVYTGYHHVAKRPKLPPTAAALRENHHPDEAI</sequence>
<evidence type="ECO:0000313" key="3">
    <source>
        <dbReference type="EMBL" id="GAA1871993.1"/>
    </source>
</evidence>
<comment type="caution">
    <text evidence="3">The sequence shown here is derived from an EMBL/GenBank/DDBJ whole genome shotgun (WGS) entry which is preliminary data.</text>
</comment>
<keyword evidence="4" id="KW-1185">Reference proteome</keyword>
<protein>
    <submittedName>
        <fullName evidence="3">Amidohydrolase family protein</fullName>
    </submittedName>
</protein>
<dbReference type="EMBL" id="BAAAQK010000025">
    <property type="protein sequence ID" value="GAA1871993.1"/>
    <property type="molecule type" value="Genomic_DNA"/>
</dbReference>